<dbReference type="NCBIfam" id="TIGR00756">
    <property type="entry name" value="PPR"/>
    <property type="match status" value="4"/>
</dbReference>
<evidence type="ECO:0000256" key="1">
    <source>
        <dbReference type="ARBA" id="ARBA00022737"/>
    </source>
</evidence>
<feature type="repeat" description="PPR" evidence="2">
    <location>
        <begin position="251"/>
        <end position="285"/>
    </location>
</feature>
<sequence>MAGAHGHAQIIKYGFIKNTFLLNNLLVMYSKCHCLGEARKVFDQIPDRNLVSWTSMITGTVQNGELVDGLFLFLEMKRGGFMANEFALGSVLMACSGLEALNFGFSLHGYALKIGIELNLFVGCALLDFYGKLRLISMAEHIFESITDPDVACWNALVACYVNNRVAEKAFMAVSFMHKQNLQLDQFTFLVMLKACSISRNFDSGRQVHALIIQSRVRKGLSVLNSLIDMYFKTGSSLWGMALFEKMEERDIISWNTVIAGLAQIGNKKEAVSAFKKMLLERIRPNHVTLSLLIRLCSSNGDLDLGFQIHGHAYHHTLADDSHIAVSLIHMYATFGIIEYAECVFKCMNFRSTNTWNEMISGYLMNQRGIQALRIFSKMYNSGMKPNEFTYSSVLGACSSHEYSKMGTQLQATIIKSGFDSYCFVGSSLIYSYSRFGSIDDALRVFYDMETLDLVCWGAMVSGLSRHGFFHEVLELLNQLREEGEKPDGSILSSALNASTNLASLDQSKGIHALVLKIGLERDVFVASATIDMVETKGVV</sequence>
<name>W1PHB8_AMBTC</name>
<dbReference type="InterPro" id="IPR002885">
    <property type="entry name" value="PPR_rpt"/>
</dbReference>
<dbReference type="Gene3D" id="1.25.40.10">
    <property type="entry name" value="Tetratricopeptide repeat domain"/>
    <property type="match status" value="5"/>
</dbReference>
<dbReference type="PANTHER" id="PTHR47926:SF347">
    <property type="entry name" value="PENTATRICOPEPTIDE REPEAT-CONTAINING PROTEIN"/>
    <property type="match status" value="1"/>
</dbReference>
<dbReference type="FunFam" id="1.25.40.10:FF:000343">
    <property type="entry name" value="Pentatricopeptide repeat-containing protein At3g58590"/>
    <property type="match status" value="1"/>
</dbReference>
<dbReference type="AlphaFoldDB" id="W1PHB8"/>
<organism evidence="3 4">
    <name type="scientific">Amborella trichopoda</name>
    <dbReference type="NCBI Taxonomy" id="13333"/>
    <lineage>
        <taxon>Eukaryota</taxon>
        <taxon>Viridiplantae</taxon>
        <taxon>Streptophyta</taxon>
        <taxon>Embryophyta</taxon>
        <taxon>Tracheophyta</taxon>
        <taxon>Spermatophyta</taxon>
        <taxon>Magnoliopsida</taxon>
        <taxon>Amborellales</taxon>
        <taxon>Amborellaceae</taxon>
        <taxon>Amborella</taxon>
    </lineage>
</organism>
<dbReference type="eggNOG" id="KOG4197">
    <property type="taxonomic scope" value="Eukaryota"/>
</dbReference>
<dbReference type="InterPro" id="IPR011990">
    <property type="entry name" value="TPR-like_helical_dom_sf"/>
</dbReference>
<evidence type="ECO:0000313" key="4">
    <source>
        <dbReference type="Proteomes" id="UP000017836"/>
    </source>
</evidence>
<dbReference type="GO" id="GO:0003723">
    <property type="term" value="F:RNA binding"/>
    <property type="evidence" value="ECO:0000318"/>
    <property type="project" value="GO_Central"/>
</dbReference>
<keyword evidence="4" id="KW-1185">Reference proteome</keyword>
<dbReference type="HOGENOM" id="CLU_002706_0_1_1"/>
<feature type="repeat" description="PPR" evidence="2">
    <location>
        <begin position="352"/>
        <end position="386"/>
    </location>
</feature>
<dbReference type="Gramene" id="ERN09387">
    <property type="protein sequence ID" value="ERN09387"/>
    <property type="gene ID" value="AMTR_s00029p00035240"/>
</dbReference>
<dbReference type="InterPro" id="IPR046960">
    <property type="entry name" value="PPR_At4g14850-like_plant"/>
</dbReference>
<proteinExistence type="predicted"/>
<dbReference type="GO" id="GO:0009451">
    <property type="term" value="P:RNA modification"/>
    <property type="evidence" value="ECO:0000318"/>
    <property type="project" value="GO_Central"/>
</dbReference>
<feature type="repeat" description="PPR" evidence="2">
    <location>
        <begin position="49"/>
        <end position="83"/>
    </location>
</feature>
<evidence type="ECO:0008006" key="5">
    <source>
        <dbReference type="Google" id="ProtNLM"/>
    </source>
</evidence>
<evidence type="ECO:0000313" key="3">
    <source>
        <dbReference type="EMBL" id="ERN09387.1"/>
    </source>
</evidence>
<protein>
    <recommendedName>
        <fullName evidence="5">Pentacotripeptide-repeat region of PRORP domain-containing protein</fullName>
    </recommendedName>
</protein>
<dbReference type="Pfam" id="PF01535">
    <property type="entry name" value="PPR"/>
    <property type="match status" value="3"/>
</dbReference>
<dbReference type="OMA" id="CSSHEYS"/>
<feature type="repeat" description="PPR" evidence="2">
    <location>
        <begin position="453"/>
        <end position="487"/>
    </location>
</feature>
<dbReference type="EMBL" id="KI392980">
    <property type="protein sequence ID" value="ERN09387.1"/>
    <property type="molecule type" value="Genomic_DNA"/>
</dbReference>
<keyword evidence="1" id="KW-0677">Repeat</keyword>
<gene>
    <name evidence="3" type="ORF">AMTR_s00029p00035240</name>
</gene>
<dbReference type="PROSITE" id="PS51375">
    <property type="entry name" value="PPR"/>
    <property type="match status" value="4"/>
</dbReference>
<dbReference type="FunFam" id="1.25.40.10:FF:000196">
    <property type="entry name" value="Pentatricopeptide repeat-containing protein At4g14850"/>
    <property type="match status" value="2"/>
</dbReference>
<evidence type="ECO:0000256" key="2">
    <source>
        <dbReference type="PROSITE-ProRule" id="PRU00708"/>
    </source>
</evidence>
<dbReference type="Proteomes" id="UP000017836">
    <property type="component" value="Unassembled WGS sequence"/>
</dbReference>
<dbReference type="Pfam" id="PF13041">
    <property type="entry name" value="PPR_2"/>
    <property type="match status" value="3"/>
</dbReference>
<dbReference type="PANTHER" id="PTHR47926">
    <property type="entry name" value="PENTATRICOPEPTIDE REPEAT-CONTAINING PROTEIN"/>
    <property type="match status" value="1"/>
</dbReference>
<reference evidence="4" key="1">
    <citation type="journal article" date="2013" name="Science">
        <title>The Amborella genome and the evolution of flowering plants.</title>
        <authorList>
            <consortium name="Amborella Genome Project"/>
        </authorList>
    </citation>
    <scope>NUCLEOTIDE SEQUENCE [LARGE SCALE GENOMIC DNA]</scope>
</reference>
<accession>W1PHB8</accession>